<feature type="region of interest" description="Disordered" evidence="1">
    <location>
        <begin position="1"/>
        <end position="22"/>
    </location>
</feature>
<evidence type="ECO:0000256" key="2">
    <source>
        <dbReference type="SAM" id="Phobius"/>
    </source>
</evidence>
<dbReference type="AlphaFoldDB" id="A0A841LDW3"/>
<evidence type="ECO:0000256" key="1">
    <source>
        <dbReference type="SAM" id="MobiDB-lite"/>
    </source>
</evidence>
<sequence length="104" mass="11099">MPADPIDPRLRTERVDTTHHVEERRKGVSPVLIIILVLVVGVVLAFATGLLSLNSSGELRAPDVTVSGGETPDVDLDTGSIDVGTETRTVEVPDVSIERADETN</sequence>
<evidence type="ECO:0000313" key="4">
    <source>
        <dbReference type="Proteomes" id="UP000538147"/>
    </source>
</evidence>
<comment type="caution">
    <text evidence="3">The sequence shown here is derived from an EMBL/GenBank/DDBJ whole genome shotgun (WGS) entry which is preliminary data.</text>
</comment>
<feature type="transmembrane region" description="Helical" evidence="2">
    <location>
        <begin position="31"/>
        <end position="53"/>
    </location>
</feature>
<keyword evidence="2" id="KW-0472">Membrane</keyword>
<dbReference type="RefSeq" id="WP_184197219.1">
    <property type="nucleotide sequence ID" value="NZ_BMOX01000012.1"/>
</dbReference>
<dbReference type="Proteomes" id="UP000538147">
    <property type="component" value="Unassembled WGS sequence"/>
</dbReference>
<keyword evidence="2" id="KW-1133">Transmembrane helix</keyword>
<gene>
    <name evidence="3" type="ORF">FHS79_001332</name>
</gene>
<reference evidence="3 4" key="1">
    <citation type="submission" date="2020-08" db="EMBL/GenBank/DDBJ databases">
        <title>Genomic Encyclopedia of Type Strains, Phase IV (KMG-IV): sequencing the most valuable type-strain genomes for metagenomic binning, comparative biology and taxonomic classification.</title>
        <authorList>
            <person name="Goeker M."/>
        </authorList>
    </citation>
    <scope>NUCLEOTIDE SEQUENCE [LARGE SCALE GENOMIC DNA]</scope>
    <source>
        <strain evidence="3 4">DSM 102189</strain>
    </source>
</reference>
<organism evidence="3 4">
    <name type="scientific">Polymorphobacter multimanifer</name>
    <dbReference type="NCBI Taxonomy" id="1070431"/>
    <lineage>
        <taxon>Bacteria</taxon>
        <taxon>Pseudomonadati</taxon>
        <taxon>Pseudomonadota</taxon>
        <taxon>Alphaproteobacteria</taxon>
        <taxon>Sphingomonadales</taxon>
        <taxon>Sphingosinicellaceae</taxon>
        <taxon>Polymorphobacter</taxon>
    </lineage>
</organism>
<dbReference type="EMBL" id="JACIIV010000008">
    <property type="protein sequence ID" value="MBB6227168.1"/>
    <property type="molecule type" value="Genomic_DNA"/>
</dbReference>
<keyword evidence="2" id="KW-0812">Transmembrane</keyword>
<proteinExistence type="predicted"/>
<evidence type="ECO:0000313" key="3">
    <source>
        <dbReference type="EMBL" id="MBB6227168.1"/>
    </source>
</evidence>
<name>A0A841LDW3_9SPHN</name>
<protein>
    <submittedName>
        <fullName evidence="3">Uncharacterized protein</fullName>
    </submittedName>
</protein>
<accession>A0A841LDW3</accession>
<keyword evidence="4" id="KW-1185">Reference proteome</keyword>